<organism evidence="1 2">
    <name type="scientific">Penicillium salamii</name>
    <dbReference type="NCBI Taxonomy" id="1612424"/>
    <lineage>
        <taxon>Eukaryota</taxon>
        <taxon>Fungi</taxon>
        <taxon>Dikarya</taxon>
        <taxon>Ascomycota</taxon>
        <taxon>Pezizomycotina</taxon>
        <taxon>Eurotiomycetes</taxon>
        <taxon>Eurotiomycetidae</taxon>
        <taxon>Eurotiales</taxon>
        <taxon>Aspergillaceae</taxon>
        <taxon>Penicillium</taxon>
    </lineage>
</organism>
<dbReference type="Proteomes" id="UP001152649">
    <property type="component" value="Unassembled WGS sequence"/>
</dbReference>
<evidence type="ECO:0008006" key="3">
    <source>
        <dbReference type="Google" id="ProtNLM"/>
    </source>
</evidence>
<name>A0A9W4IGR4_9EURO</name>
<dbReference type="AlphaFoldDB" id="A0A9W4IGR4"/>
<protein>
    <recommendedName>
        <fullName evidence="3">F-box domain-containing protein</fullName>
    </recommendedName>
</protein>
<proteinExistence type="predicted"/>
<dbReference type="OrthoDB" id="4540788at2759"/>
<gene>
    <name evidence="1" type="ORF">PSALAMII_LOCUS1421</name>
</gene>
<sequence>MAKTPQSHHSCHGRFSRPVNLLEAAPHITSDLLRLPTEILVEIFKGSDSLDRMCLALTCKYMLQVSSLVRIRIPSVNKHRFLPPSTCPHIFLLFRRIAVRDDRGRCDMAVGLCCDCLRRRTRRREFWEAYRGEWLKMGVAPKMWESAIKRWHDAYSFQCPVCWCRERYCKRSHKVSY</sequence>
<comment type="caution">
    <text evidence="1">The sequence shown here is derived from an EMBL/GenBank/DDBJ whole genome shotgun (WGS) entry which is preliminary data.</text>
</comment>
<dbReference type="EMBL" id="CAJVPG010000045">
    <property type="protein sequence ID" value="CAG8281496.1"/>
    <property type="molecule type" value="Genomic_DNA"/>
</dbReference>
<evidence type="ECO:0000313" key="2">
    <source>
        <dbReference type="Proteomes" id="UP001152649"/>
    </source>
</evidence>
<reference evidence="1" key="1">
    <citation type="submission" date="2021-07" db="EMBL/GenBank/DDBJ databases">
        <authorList>
            <person name="Branca A.L. A."/>
        </authorList>
    </citation>
    <scope>NUCLEOTIDE SEQUENCE</scope>
</reference>
<accession>A0A9W4IGR4</accession>
<dbReference type="CDD" id="cd09917">
    <property type="entry name" value="F-box_SF"/>
    <property type="match status" value="1"/>
</dbReference>
<keyword evidence="2" id="KW-1185">Reference proteome</keyword>
<evidence type="ECO:0000313" key="1">
    <source>
        <dbReference type="EMBL" id="CAG8281496.1"/>
    </source>
</evidence>